<dbReference type="GO" id="GO:0006352">
    <property type="term" value="P:DNA-templated transcription initiation"/>
    <property type="evidence" value="ECO:0007669"/>
    <property type="project" value="InterPro"/>
</dbReference>
<sequence length="134" mass="16063">MDDFNDLENGQISFVDNLNNPDIAWRKKVLSYQKLVDRWTKYFWNINKSYLYSFEDLRQTIWYIIMVGLKSYDGRGNEEDFLNWYVRNKVISVIMYGKKPPNCTDAPFTPMRFDYVSDEDLTEVSELFYSDGKD</sequence>
<dbReference type="Proteomes" id="UP000002415">
    <property type="component" value="Chromosome"/>
</dbReference>
<dbReference type="eggNOG" id="ENOG5033KBK">
    <property type="taxonomic scope" value="Bacteria"/>
</dbReference>
<dbReference type="KEGG" id="fno:Fnod_0574"/>
<keyword evidence="2" id="KW-1185">Reference proteome</keyword>
<dbReference type="SUPFAM" id="SSF88946">
    <property type="entry name" value="Sigma2 domain of RNA polymerase sigma factors"/>
    <property type="match status" value="1"/>
</dbReference>
<dbReference type="InterPro" id="IPR013325">
    <property type="entry name" value="RNA_pol_sigma_r2"/>
</dbReference>
<evidence type="ECO:0000313" key="2">
    <source>
        <dbReference type="Proteomes" id="UP000002415"/>
    </source>
</evidence>
<dbReference type="RefSeq" id="WP_011993752.1">
    <property type="nucleotide sequence ID" value="NC_009718.1"/>
</dbReference>
<gene>
    <name evidence="1" type="ordered locus">Fnod_0574</name>
</gene>
<organism evidence="1 2">
    <name type="scientific">Fervidobacterium nodosum (strain ATCC 35602 / DSM 5306 / Rt17-B1)</name>
    <dbReference type="NCBI Taxonomy" id="381764"/>
    <lineage>
        <taxon>Bacteria</taxon>
        <taxon>Thermotogati</taxon>
        <taxon>Thermotogota</taxon>
        <taxon>Thermotogae</taxon>
        <taxon>Thermotogales</taxon>
        <taxon>Fervidobacteriaceae</taxon>
        <taxon>Fervidobacterium</taxon>
    </lineage>
</organism>
<evidence type="ECO:0000313" key="1">
    <source>
        <dbReference type="EMBL" id="ABS60433.1"/>
    </source>
</evidence>
<dbReference type="AlphaFoldDB" id="A7HKK0"/>
<dbReference type="GO" id="GO:0003700">
    <property type="term" value="F:DNA-binding transcription factor activity"/>
    <property type="evidence" value="ECO:0007669"/>
    <property type="project" value="InterPro"/>
</dbReference>
<accession>A7HKK0</accession>
<reference evidence="1 2" key="2">
    <citation type="journal article" date="2009" name="Proc. Natl. Acad. Sci. U.S.A.">
        <title>On the chimeric nature, thermophilic origin, and phylogenetic placement of the Thermotogales.</title>
        <authorList>
            <person name="Zhaxybayeva O."/>
            <person name="Swithers K.S."/>
            <person name="Lapierre P."/>
            <person name="Fournier G.P."/>
            <person name="Bickhart D.M."/>
            <person name="DeBoy R.T."/>
            <person name="Nelson K.E."/>
            <person name="Nesbo C.L."/>
            <person name="Doolittle W.F."/>
            <person name="Gogarten J.P."/>
            <person name="Noll K.M."/>
        </authorList>
    </citation>
    <scope>NUCLEOTIDE SEQUENCE [LARGE SCALE GENOMIC DNA]</scope>
    <source>
        <strain evidence="2">ATCC 35602 / DSM 5306 / Rt17-B1</strain>
    </source>
</reference>
<reference evidence="1 2" key="1">
    <citation type="submission" date="2007-07" db="EMBL/GenBank/DDBJ databases">
        <title>Complete sequence of Fervidobacterium nodosum Rt17-B1.</title>
        <authorList>
            <consortium name="US DOE Joint Genome Institute"/>
            <person name="Copeland A."/>
            <person name="Lucas S."/>
            <person name="Lapidus A."/>
            <person name="Barry K."/>
            <person name="Glavina del Rio T."/>
            <person name="Dalin E."/>
            <person name="Tice H."/>
            <person name="Pitluck S."/>
            <person name="Saunders E."/>
            <person name="Brettin T."/>
            <person name="Bruce D."/>
            <person name="Detter J.C."/>
            <person name="Han C."/>
            <person name="Schmutz J."/>
            <person name="Larimer F."/>
            <person name="Land M."/>
            <person name="Hauser L."/>
            <person name="Kyrpides N."/>
            <person name="Mikhailova N."/>
            <person name="Nelson K."/>
            <person name="Gogarten J.P."/>
            <person name="Noll K."/>
            <person name="Richardson P."/>
        </authorList>
    </citation>
    <scope>NUCLEOTIDE SEQUENCE [LARGE SCALE GENOMIC DNA]</scope>
    <source>
        <strain evidence="2">ATCC 35602 / DSM 5306 / Rt17-B1</strain>
    </source>
</reference>
<proteinExistence type="predicted"/>
<dbReference type="EMBL" id="CP000771">
    <property type="protein sequence ID" value="ABS60433.1"/>
    <property type="molecule type" value="Genomic_DNA"/>
</dbReference>
<protein>
    <submittedName>
        <fullName evidence="1">Uncharacterized protein</fullName>
    </submittedName>
</protein>
<dbReference type="HOGENOM" id="CLU_1872362_0_0_0"/>
<name>A7HKK0_FERNB</name>